<gene>
    <name evidence="8" type="primary">rfbD</name>
    <name evidence="8" type="ORF">HMPREF9098_2467</name>
</gene>
<evidence type="ECO:0000256" key="1">
    <source>
        <dbReference type="ARBA" id="ARBA00004781"/>
    </source>
</evidence>
<dbReference type="GO" id="GO:0008831">
    <property type="term" value="F:dTDP-4-dehydrorhamnose reductase activity"/>
    <property type="evidence" value="ECO:0007669"/>
    <property type="project" value="UniProtKB-EC"/>
</dbReference>
<dbReference type="InterPro" id="IPR036291">
    <property type="entry name" value="NAD(P)-bd_dom_sf"/>
</dbReference>
<dbReference type="FunFam" id="3.40.50.720:FF:000159">
    <property type="entry name" value="dTDP-4-dehydrorhamnose reductase"/>
    <property type="match status" value="1"/>
</dbReference>
<organism evidence="8 9">
    <name type="scientific">Kingella denitrificans ATCC 33394</name>
    <dbReference type="NCBI Taxonomy" id="888741"/>
    <lineage>
        <taxon>Bacteria</taxon>
        <taxon>Pseudomonadati</taxon>
        <taxon>Pseudomonadota</taxon>
        <taxon>Betaproteobacteria</taxon>
        <taxon>Neisseriales</taxon>
        <taxon>Neisseriaceae</taxon>
        <taxon>Kingella</taxon>
    </lineage>
</organism>
<evidence type="ECO:0000256" key="3">
    <source>
        <dbReference type="ARBA" id="ARBA00012929"/>
    </source>
</evidence>
<evidence type="ECO:0000256" key="4">
    <source>
        <dbReference type="ARBA" id="ARBA00017099"/>
    </source>
</evidence>
<evidence type="ECO:0000259" key="7">
    <source>
        <dbReference type="Pfam" id="PF04321"/>
    </source>
</evidence>
<accession>F0F2Y2</accession>
<dbReference type="Proteomes" id="UP000004088">
    <property type="component" value="Unassembled WGS sequence"/>
</dbReference>
<dbReference type="Gene3D" id="3.90.25.10">
    <property type="entry name" value="UDP-galactose 4-epimerase, domain 1"/>
    <property type="match status" value="1"/>
</dbReference>
<dbReference type="PANTHER" id="PTHR10491">
    <property type="entry name" value="DTDP-4-DEHYDRORHAMNOSE REDUCTASE"/>
    <property type="match status" value="1"/>
</dbReference>
<dbReference type="InterPro" id="IPR029903">
    <property type="entry name" value="RmlD-like-bd"/>
</dbReference>
<dbReference type="EC" id="1.1.1.133" evidence="3 6"/>
<keyword evidence="6 8" id="KW-0560">Oxidoreductase</keyword>
<dbReference type="GO" id="GO:0019305">
    <property type="term" value="P:dTDP-rhamnose biosynthetic process"/>
    <property type="evidence" value="ECO:0007669"/>
    <property type="project" value="UniProtKB-UniPathway"/>
</dbReference>
<evidence type="ECO:0000256" key="5">
    <source>
        <dbReference type="ARBA" id="ARBA00048200"/>
    </source>
</evidence>
<comment type="pathway">
    <text evidence="1 6">Carbohydrate biosynthesis; dTDP-L-rhamnose biosynthesis.</text>
</comment>
<dbReference type="AlphaFoldDB" id="F0F2Y2"/>
<dbReference type="UniPathway" id="UPA00124"/>
<evidence type="ECO:0000313" key="9">
    <source>
        <dbReference type="Proteomes" id="UP000004088"/>
    </source>
</evidence>
<dbReference type="GO" id="GO:0005829">
    <property type="term" value="C:cytosol"/>
    <property type="evidence" value="ECO:0007669"/>
    <property type="project" value="TreeGrafter"/>
</dbReference>
<proteinExistence type="inferred from homology"/>
<dbReference type="InterPro" id="IPR005913">
    <property type="entry name" value="dTDP_dehydrorham_reduct"/>
</dbReference>
<dbReference type="STRING" id="888741.HMPREF9098_2467"/>
<feature type="domain" description="RmlD-like substrate binding" evidence="7">
    <location>
        <begin position="13"/>
        <end position="298"/>
    </location>
</feature>
<comment type="catalytic activity">
    <reaction evidence="5 6">
        <text>dTDP-beta-L-rhamnose + NADP(+) = dTDP-4-dehydro-beta-L-rhamnose + NADPH + H(+)</text>
        <dbReference type="Rhea" id="RHEA:21796"/>
        <dbReference type="ChEBI" id="CHEBI:15378"/>
        <dbReference type="ChEBI" id="CHEBI:57510"/>
        <dbReference type="ChEBI" id="CHEBI:57783"/>
        <dbReference type="ChEBI" id="CHEBI:58349"/>
        <dbReference type="ChEBI" id="CHEBI:62830"/>
        <dbReference type="EC" id="1.1.1.133"/>
    </reaction>
</comment>
<comment type="cofactor">
    <cofactor evidence="6">
        <name>Mg(2+)</name>
        <dbReference type="ChEBI" id="CHEBI:18420"/>
    </cofactor>
    <text evidence="6">Binds 1 Mg(2+) ion per monomer.</text>
</comment>
<reference evidence="8 9" key="1">
    <citation type="submission" date="2011-01" db="EMBL/GenBank/DDBJ databases">
        <authorList>
            <person name="Muzny D."/>
            <person name="Qin X."/>
            <person name="Deng J."/>
            <person name="Jiang H."/>
            <person name="Liu Y."/>
            <person name="Qu J."/>
            <person name="Song X.-Z."/>
            <person name="Zhang L."/>
            <person name="Thornton R."/>
            <person name="Coyle M."/>
            <person name="Francisco L."/>
            <person name="Jackson L."/>
            <person name="Javaid M."/>
            <person name="Korchina V."/>
            <person name="Kovar C."/>
            <person name="Mata R."/>
            <person name="Mathew T."/>
            <person name="Ngo R."/>
            <person name="Nguyen L."/>
            <person name="Nguyen N."/>
            <person name="Okwuonu G."/>
            <person name="Ongeri F."/>
            <person name="Pham C."/>
            <person name="Simmons D."/>
            <person name="Wilczek-Boney K."/>
            <person name="Hale W."/>
            <person name="Jakkamsetti A."/>
            <person name="Pham P."/>
            <person name="Ruth R."/>
            <person name="San Lucas F."/>
            <person name="Warren J."/>
            <person name="Zhang J."/>
            <person name="Zhao Z."/>
            <person name="Zhou C."/>
            <person name="Zhu D."/>
            <person name="Lee S."/>
            <person name="Bess C."/>
            <person name="Blankenburg K."/>
            <person name="Forbes L."/>
            <person name="Fu Q."/>
            <person name="Gubbala S."/>
            <person name="Hirani K."/>
            <person name="Jayaseelan J.C."/>
            <person name="Lara F."/>
            <person name="Munidasa M."/>
            <person name="Palculict T."/>
            <person name="Patil S."/>
            <person name="Pu L.-L."/>
            <person name="Saada N."/>
            <person name="Tang L."/>
            <person name="Weissenberger G."/>
            <person name="Zhu Y."/>
            <person name="Hemphill L."/>
            <person name="Shang Y."/>
            <person name="Youmans B."/>
            <person name="Ayvaz T."/>
            <person name="Ross M."/>
            <person name="Santibanez J."/>
            <person name="Aqrawi P."/>
            <person name="Gross S."/>
            <person name="Joshi V."/>
            <person name="Fowler G."/>
            <person name="Nazareth L."/>
            <person name="Reid J."/>
            <person name="Worley K."/>
            <person name="Petrosino J."/>
            <person name="Highlander S."/>
            <person name="Gibbs R."/>
        </authorList>
    </citation>
    <scope>NUCLEOTIDE SEQUENCE [LARGE SCALE GENOMIC DNA]</scope>
    <source>
        <strain evidence="8 9">ATCC 33394</strain>
    </source>
</reference>
<evidence type="ECO:0000256" key="6">
    <source>
        <dbReference type="RuleBase" id="RU364082"/>
    </source>
</evidence>
<evidence type="ECO:0000256" key="2">
    <source>
        <dbReference type="ARBA" id="ARBA00010944"/>
    </source>
</evidence>
<dbReference type="EMBL" id="AEWV01000046">
    <property type="protein sequence ID" value="EGC16144.1"/>
    <property type="molecule type" value="Genomic_DNA"/>
</dbReference>
<dbReference type="HOGENOM" id="CLU_045518_1_0_4"/>
<comment type="caution">
    <text evidence="8">The sequence shown here is derived from an EMBL/GenBank/DDBJ whole genome shotgun (WGS) entry which is preliminary data.</text>
</comment>
<protein>
    <recommendedName>
        <fullName evidence="4 6">dTDP-4-dehydrorhamnose reductase</fullName>
        <ecNumber evidence="3 6">1.1.1.133</ecNumber>
    </recommendedName>
</protein>
<keyword evidence="9" id="KW-1185">Reference proteome</keyword>
<evidence type="ECO:0000313" key="8">
    <source>
        <dbReference type="EMBL" id="EGC16144.1"/>
    </source>
</evidence>
<comment type="function">
    <text evidence="6">Catalyzes the reduction of dTDP-6-deoxy-L-lyxo-4-hexulose to yield dTDP-L-rhamnose.</text>
</comment>
<dbReference type="Pfam" id="PF04321">
    <property type="entry name" value="RmlD_sub_bind"/>
    <property type="match status" value="1"/>
</dbReference>
<dbReference type="NCBIfam" id="TIGR01214">
    <property type="entry name" value="rmlD"/>
    <property type="match status" value="1"/>
</dbReference>
<sequence>MAALPPHHGNHTMKYLITGAGGQIGRRLTALLHGKADVFAADRRTLDITRRDDVLQAALAFRPDVIINAAAYTAVDDAEREPEAAFAVNAAGAAHLAQAAQTVGAAMVQISTDYVFGGHRAAPYRETDLPSPLNVYGQSKYAGEQAVQAACARHLIVRTAWVFGKHGGNFVKTLLQLGRRQPVLNVVDDQRGNPTYADDAAAALLHMANQSVQGNAAWGVYHFAGDTAVSRDEFARAVLVQAAAQGLLPRVPEVRPVSSRDYPSAAERPADSRLDCRKVQAAFGIAPSDWRAALHDLSDYFD</sequence>
<dbReference type="Gene3D" id="3.40.50.720">
    <property type="entry name" value="NAD(P)-binding Rossmann-like Domain"/>
    <property type="match status" value="1"/>
</dbReference>
<comment type="similarity">
    <text evidence="2 6">Belongs to the dTDP-4-dehydrorhamnose reductase family.</text>
</comment>
<dbReference type="CDD" id="cd05254">
    <property type="entry name" value="dTDP_HR_like_SDR_e"/>
    <property type="match status" value="1"/>
</dbReference>
<dbReference type="SUPFAM" id="SSF51735">
    <property type="entry name" value="NAD(P)-binding Rossmann-fold domains"/>
    <property type="match status" value="1"/>
</dbReference>
<keyword evidence="6" id="KW-0521">NADP</keyword>
<name>F0F2Y2_9NEIS</name>
<dbReference type="PANTHER" id="PTHR10491:SF4">
    <property type="entry name" value="METHIONINE ADENOSYLTRANSFERASE 2 SUBUNIT BETA"/>
    <property type="match status" value="1"/>
</dbReference>